<dbReference type="PANTHER" id="PTHR42929">
    <property type="entry name" value="INNER MEMBRANE ABC TRANSPORTER PERMEASE PROTEIN YDCU-RELATED-RELATED"/>
    <property type="match status" value="1"/>
</dbReference>
<evidence type="ECO:0000256" key="7">
    <source>
        <dbReference type="ARBA" id="ARBA00023136"/>
    </source>
</evidence>
<dbReference type="AlphaFoldDB" id="A0A3S3S4S3"/>
<evidence type="ECO:0000256" key="5">
    <source>
        <dbReference type="ARBA" id="ARBA00022692"/>
    </source>
</evidence>
<dbReference type="Gene3D" id="1.10.3720.10">
    <property type="entry name" value="MetI-like"/>
    <property type="match status" value="1"/>
</dbReference>
<gene>
    <name evidence="10" type="ORF">EPK99_13780</name>
</gene>
<evidence type="ECO:0000256" key="1">
    <source>
        <dbReference type="ARBA" id="ARBA00004651"/>
    </source>
</evidence>
<evidence type="ECO:0000256" key="8">
    <source>
        <dbReference type="RuleBase" id="RU363032"/>
    </source>
</evidence>
<proteinExistence type="inferred from homology"/>
<evidence type="ECO:0000256" key="2">
    <source>
        <dbReference type="ARBA" id="ARBA00007069"/>
    </source>
</evidence>
<evidence type="ECO:0000256" key="3">
    <source>
        <dbReference type="ARBA" id="ARBA00022448"/>
    </source>
</evidence>
<protein>
    <submittedName>
        <fullName evidence="10">ABC transporter permease</fullName>
    </submittedName>
</protein>
<dbReference type="GO" id="GO:0005886">
    <property type="term" value="C:plasma membrane"/>
    <property type="evidence" value="ECO:0007669"/>
    <property type="project" value="UniProtKB-SubCell"/>
</dbReference>
<comment type="caution">
    <text evidence="10">The sequence shown here is derived from an EMBL/GenBank/DDBJ whole genome shotgun (WGS) entry which is preliminary data.</text>
</comment>
<feature type="transmembrane region" description="Helical" evidence="8">
    <location>
        <begin position="16"/>
        <end position="38"/>
    </location>
</feature>
<dbReference type="GO" id="GO:0055085">
    <property type="term" value="P:transmembrane transport"/>
    <property type="evidence" value="ECO:0007669"/>
    <property type="project" value="InterPro"/>
</dbReference>
<dbReference type="SUPFAM" id="SSF161098">
    <property type="entry name" value="MetI-like"/>
    <property type="match status" value="1"/>
</dbReference>
<evidence type="ECO:0000259" key="9">
    <source>
        <dbReference type="PROSITE" id="PS50928"/>
    </source>
</evidence>
<keyword evidence="6 8" id="KW-1133">Transmembrane helix</keyword>
<dbReference type="RefSeq" id="WP_128443659.1">
    <property type="nucleotide sequence ID" value="NZ_SBIP01000003.1"/>
</dbReference>
<keyword evidence="4" id="KW-1003">Cell membrane</keyword>
<keyword evidence="7 8" id="KW-0472">Membrane</keyword>
<dbReference type="InterPro" id="IPR035906">
    <property type="entry name" value="MetI-like_sf"/>
</dbReference>
<comment type="similarity">
    <text evidence="2">Belongs to the binding-protein-dependent transport system permease family. CysTW subfamily.</text>
</comment>
<sequence length="289" mass="31412">MNRFTVPGTSTRMTPWLLLAPVLIVLTISFIGPILWLFRMSLNISDYGAITKAISLKTYLGILQDSYYLDLLRRTLQLSITCSVVALLLAYPMALALSRMTSRWRTPLTVLAASPLLISAVVRSFGWLVTLGDAGPVNHLLRVIGLISEPLRMVNNYSGVIIGLSESIMPYMFLTIAAGLGKLDRRLDDAAMSLGAPPQKVFWHVTLPLSLPAILAGLTIGFVLCVSSFITPSLLGGGRVFLLATEVYDLALVSLDWPTAAALSFLMLAFFVLAMGLTGLALRLLTRRA</sequence>
<name>A0A3S3S4S3_9HYPH</name>
<feature type="domain" description="ABC transmembrane type-1" evidence="9">
    <location>
        <begin position="72"/>
        <end position="278"/>
    </location>
</feature>
<feature type="transmembrane region" description="Helical" evidence="8">
    <location>
        <begin position="260"/>
        <end position="285"/>
    </location>
</feature>
<keyword evidence="11" id="KW-1185">Reference proteome</keyword>
<reference evidence="10 11" key="1">
    <citation type="submission" date="2019-01" db="EMBL/GenBank/DDBJ databases">
        <title>The draft genome of Rhizobium sp. 24NR.</title>
        <authorList>
            <person name="Liu L."/>
            <person name="Liang L."/>
            <person name="Shi S."/>
            <person name="Xu L."/>
            <person name="Wang X."/>
            <person name="Li L."/>
            <person name="Zhang X."/>
        </authorList>
    </citation>
    <scope>NUCLEOTIDE SEQUENCE [LARGE SCALE GENOMIC DNA]</scope>
    <source>
        <strain evidence="10 11">24NR</strain>
    </source>
</reference>
<dbReference type="EMBL" id="SBIP01000003">
    <property type="protein sequence ID" value="RWX76742.1"/>
    <property type="molecule type" value="Genomic_DNA"/>
</dbReference>
<dbReference type="Proteomes" id="UP000287687">
    <property type="component" value="Unassembled WGS sequence"/>
</dbReference>
<feature type="transmembrane region" description="Helical" evidence="8">
    <location>
        <begin position="157"/>
        <end position="180"/>
    </location>
</feature>
<dbReference type="OrthoDB" id="9807047at2"/>
<keyword evidence="5 8" id="KW-0812">Transmembrane</keyword>
<evidence type="ECO:0000313" key="11">
    <source>
        <dbReference type="Proteomes" id="UP000287687"/>
    </source>
</evidence>
<accession>A0A3S3S4S3</accession>
<evidence type="ECO:0000256" key="6">
    <source>
        <dbReference type="ARBA" id="ARBA00022989"/>
    </source>
</evidence>
<feature type="transmembrane region" description="Helical" evidence="8">
    <location>
        <begin position="76"/>
        <end position="96"/>
    </location>
</feature>
<evidence type="ECO:0000313" key="10">
    <source>
        <dbReference type="EMBL" id="RWX76742.1"/>
    </source>
</evidence>
<dbReference type="PROSITE" id="PS50928">
    <property type="entry name" value="ABC_TM1"/>
    <property type="match status" value="1"/>
</dbReference>
<organism evidence="10 11">
    <name type="scientific">Neorhizobium lilium</name>
    <dbReference type="NCBI Taxonomy" id="2503024"/>
    <lineage>
        <taxon>Bacteria</taxon>
        <taxon>Pseudomonadati</taxon>
        <taxon>Pseudomonadota</taxon>
        <taxon>Alphaproteobacteria</taxon>
        <taxon>Hyphomicrobiales</taxon>
        <taxon>Rhizobiaceae</taxon>
        <taxon>Rhizobium/Agrobacterium group</taxon>
        <taxon>Neorhizobium</taxon>
    </lineage>
</organism>
<keyword evidence="3 8" id="KW-0813">Transport</keyword>
<evidence type="ECO:0000256" key="4">
    <source>
        <dbReference type="ARBA" id="ARBA00022475"/>
    </source>
</evidence>
<feature type="transmembrane region" description="Helical" evidence="8">
    <location>
        <begin position="201"/>
        <end position="230"/>
    </location>
</feature>
<dbReference type="InterPro" id="IPR000515">
    <property type="entry name" value="MetI-like"/>
</dbReference>
<dbReference type="CDD" id="cd06261">
    <property type="entry name" value="TM_PBP2"/>
    <property type="match status" value="1"/>
</dbReference>
<feature type="transmembrane region" description="Helical" evidence="8">
    <location>
        <begin position="108"/>
        <end position="129"/>
    </location>
</feature>
<comment type="subcellular location">
    <subcellularLocation>
        <location evidence="1 8">Cell membrane</location>
        <topology evidence="1 8">Multi-pass membrane protein</topology>
    </subcellularLocation>
</comment>
<dbReference type="PANTHER" id="PTHR42929:SF5">
    <property type="entry name" value="ABC TRANSPORTER PERMEASE PROTEIN"/>
    <property type="match status" value="1"/>
</dbReference>
<dbReference type="Pfam" id="PF00528">
    <property type="entry name" value="BPD_transp_1"/>
    <property type="match status" value="1"/>
</dbReference>